<dbReference type="STRING" id="1047168.A0A0F4GK71"/>
<feature type="binding site" evidence="4">
    <location>
        <begin position="184"/>
        <end position="188"/>
    </location>
    <ligand>
        <name>ATP</name>
        <dbReference type="ChEBI" id="CHEBI:30616"/>
    </ligand>
</feature>
<dbReference type="InterPro" id="IPR000407">
    <property type="entry name" value="GDA1_CD39_NTPase"/>
</dbReference>
<keyword evidence="7" id="KW-0472">Membrane</keyword>
<sequence>MGKKDHQYGLVFDAGSSGTRVYVYSWLKAAAARRKADHDHLERLPEIKSKNKWVKKVHPGISTFGEKPELVGSEHLKALVEFALDIVPKKEVENTPVFLLATAGMRLLPSDQRSAVLSHVCSYFQQNTNFLLPDCDAHVQVIPGETEGLYGWIAANYLLGGFDSPNHHDHGKGHHTYGFLDMGGASAQIAFAPNATEAEKHAEDLKLLRLRKVDGTALEYRVFVTTWLGFGANEARRRYVTQLLEASPDAHELPDPCLPVGITIKKTGEEIEPGSEDLISGKEPHLIGTGDFAECLKRTYPLLEKEKECIDEPCLLNGIHTPAIDFGVNHFVGVSEYWHTTHEIFAMAHKDKAYDFQTYQKQVAEFCSRDWKSIEKDVAKQKWGHKVDEKTVEEVCFKASWLISMLHEGIGVPRVGIEASAGVSTNKTTKVIEKAKDRGFLDPFQAVDEIDGKEVSWTLGKIILYASSQMPAATGAMAVGFGSNVKGNTLPSDFQFPSGTRLAANSSLPSSSSSSGDDWHDRLLASSYSRQIPGILIFLLILALAVYLYCGRERRLFIWHKFTGGRKSHPHTRRPGGGGAFPSLSNKLFGTSPSYDRVLEEADPDDFELAPYTSHSSSSSLDSAEHPDPTLLESSLRTGRTSGLATPGGARGLSPDQFRSSPKIKGGYFDAASGAQVHSNIGMAMTPPLGGVGSHGLGISAFERGGLLSRSESREFLNAGPGSGLGSRSRSRRTSPTRRTSPLTPFKESLE</sequence>
<dbReference type="CDD" id="cd24039">
    <property type="entry name" value="ASKHA_NBD_YND1-like"/>
    <property type="match status" value="1"/>
</dbReference>
<dbReference type="PANTHER" id="PTHR11782">
    <property type="entry name" value="ADENOSINE/GUANOSINE DIPHOSPHATASE"/>
    <property type="match status" value="1"/>
</dbReference>
<comment type="caution">
    <text evidence="8">The sequence shown here is derived from an EMBL/GenBank/DDBJ whole genome shotgun (WGS) entry which is preliminary data.</text>
</comment>
<dbReference type="GO" id="GO:0045134">
    <property type="term" value="F:UDP phosphatase activity"/>
    <property type="evidence" value="ECO:0007669"/>
    <property type="project" value="TreeGrafter"/>
</dbReference>
<feature type="region of interest" description="Disordered" evidence="6">
    <location>
        <begin position="609"/>
        <end position="661"/>
    </location>
</feature>
<feature type="region of interest" description="Disordered" evidence="6">
    <location>
        <begin position="565"/>
        <end position="587"/>
    </location>
</feature>
<gene>
    <name evidence="8" type="ORF">TI39_contig457g00019</name>
</gene>
<evidence type="ECO:0000256" key="3">
    <source>
        <dbReference type="PIRSR" id="PIRSR600407-1"/>
    </source>
</evidence>
<evidence type="ECO:0000313" key="8">
    <source>
        <dbReference type="EMBL" id="KJX97824.1"/>
    </source>
</evidence>
<reference evidence="8 9" key="1">
    <citation type="submission" date="2015-03" db="EMBL/GenBank/DDBJ databases">
        <title>RNA-seq based gene annotation and comparative genomics of four Zymoseptoria species reveal species-specific pathogenicity related genes and transposable element activity.</title>
        <authorList>
            <person name="Grandaubert J."/>
            <person name="Bhattacharyya A."/>
            <person name="Stukenbrock E.H."/>
        </authorList>
    </citation>
    <scope>NUCLEOTIDE SEQUENCE [LARGE SCALE GENOMIC DNA]</scope>
    <source>
        <strain evidence="8 9">Zb18110</strain>
    </source>
</reference>
<evidence type="ECO:0000256" key="2">
    <source>
        <dbReference type="ARBA" id="ARBA00022801"/>
    </source>
</evidence>
<name>A0A0F4GK71_9PEZI</name>
<evidence type="ECO:0000256" key="7">
    <source>
        <dbReference type="SAM" id="Phobius"/>
    </source>
</evidence>
<protein>
    <submittedName>
        <fullName evidence="8">Nucleoside diphosphatase like protein</fullName>
    </submittedName>
</protein>
<dbReference type="Gene3D" id="3.30.420.150">
    <property type="entry name" value="Exopolyphosphatase. Domain 2"/>
    <property type="match status" value="1"/>
</dbReference>
<proteinExistence type="inferred from homology"/>
<dbReference type="GO" id="GO:0046036">
    <property type="term" value="P:CTP metabolic process"/>
    <property type="evidence" value="ECO:0007669"/>
    <property type="project" value="TreeGrafter"/>
</dbReference>
<dbReference type="OrthoDB" id="6372431at2759"/>
<evidence type="ECO:0000256" key="1">
    <source>
        <dbReference type="ARBA" id="ARBA00009283"/>
    </source>
</evidence>
<dbReference type="AlphaFoldDB" id="A0A0F4GK71"/>
<feature type="active site" description="Proton acceptor" evidence="3">
    <location>
        <position position="147"/>
    </location>
</feature>
<feature type="compositionally biased region" description="Basic residues" evidence="6">
    <location>
        <begin position="565"/>
        <end position="574"/>
    </location>
</feature>
<dbReference type="Proteomes" id="UP000033647">
    <property type="component" value="Unassembled WGS sequence"/>
</dbReference>
<dbReference type="GO" id="GO:0016020">
    <property type="term" value="C:membrane"/>
    <property type="evidence" value="ECO:0007669"/>
    <property type="project" value="TreeGrafter"/>
</dbReference>
<dbReference type="EMBL" id="LAFY01000449">
    <property type="protein sequence ID" value="KJX97824.1"/>
    <property type="molecule type" value="Genomic_DNA"/>
</dbReference>
<dbReference type="PANTHER" id="PTHR11782:SF121">
    <property type="entry name" value="NUCLEOSIDE-DIPHOSPHATASE MIG-23"/>
    <property type="match status" value="1"/>
</dbReference>
<dbReference type="Gene3D" id="3.30.420.40">
    <property type="match status" value="1"/>
</dbReference>
<dbReference type="GO" id="GO:0005794">
    <property type="term" value="C:Golgi apparatus"/>
    <property type="evidence" value="ECO:0007669"/>
    <property type="project" value="TreeGrafter"/>
</dbReference>
<keyword evidence="7" id="KW-1133">Transmembrane helix</keyword>
<dbReference type="GO" id="GO:0004382">
    <property type="term" value="F:GDP phosphatase activity"/>
    <property type="evidence" value="ECO:0007669"/>
    <property type="project" value="TreeGrafter"/>
</dbReference>
<evidence type="ECO:0000256" key="6">
    <source>
        <dbReference type="SAM" id="MobiDB-lite"/>
    </source>
</evidence>
<keyword evidence="9" id="KW-1185">Reference proteome</keyword>
<accession>A0A0F4GK71</accession>
<evidence type="ECO:0000313" key="9">
    <source>
        <dbReference type="Proteomes" id="UP000033647"/>
    </source>
</evidence>
<evidence type="ECO:0000256" key="4">
    <source>
        <dbReference type="PIRSR" id="PIRSR600407-2"/>
    </source>
</evidence>
<dbReference type="GO" id="GO:0017111">
    <property type="term" value="F:ribonucleoside triphosphate phosphatase activity"/>
    <property type="evidence" value="ECO:0007669"/>
    <property type="project" value="TreeGrafter"/>
</dbReference>
<keyword evidence="4" id="KW-0067">ATP-binding</keyword>
<keyword evidence="4" id="KW-0547">Nucleotide-binding</keyword>
<dbReference type="PROSITE" id="PS01238">
    <property type="entry name" value="GDA1_CD39_NTPASE"/>
    <property type="match status" value="1"/>
</dbReference>
<organism evidence="8 9">
    <name type="scientific">Zymoseptoria brevis</name>
    <dbReference type="NCBI Taxonomy" id="1047168"/>
    <lineage>
        <taxon>Eukaryota</taxon>
        <taxon>Fungi</taxon>
        <taxon>Dikarya</taxon>
        <taxon>Ascomycota</taxon>
        <taxon>Pezizomycotina</taxon>
        <taxon>Dothideomycetes</taxon>
        <taxon>Dothideomycetidae</taxon>
        <taxon>Mycosphaerellales</taxon>
        <taxon>Mycosphaerellaceae</taxon>
        <taxon>Zymoseptoria</taxon>
    </lineage>
</organism>
<evidence type="ECO:0000256" key="5">
    <source>
        <dbReference type="RuleBase" id="RU003833"/>
    </source>
</evidence>
<keyword evidence="7" id="KW-0812">Transmembrane</keyword>
<feature type="transmembrane region" description="Helical" evidence="7">
    <location>
        <begin position="532"/>
        <end position="550"/>
    </location>
</feature>
<feature type="region of interest" description="Disordered" evidence="6">
    <location>
        <begin position="713"/>
        <end position="751"/>
    </location>
</feature>
<dbReference type="GO" id="GO:0006256">
    <property type="term" value="P:UDP catabolic process"/>
    <property type="evidence" value="ECO:0007669"/>
    <property type="project" value="TreeGrafter"/>
</dbReference>
<dbReference type="GO" id="GO:0005524">
    <property type="term" value="F:ATP binding"/>
    <property type="evidence" value="ECO:0007669"/>
    <property type="project" value="UniProtKB-KW"/>
</dbReference>
<comment type="similarity">
    <text evidence="1 5">Belongs to the GDA1/CD39 NTPase family.</text>
</comment>
<keyword evidence="2 5" id="KW-0378">Hydrolase</keyword>
<feature type="compositionally biased region" description="Polar residues" evidence="6">
    <location>
        <begin position="632"/>
        <end position="644"/>
    </location>
</feature>
<dbReference type="Pfam" id="PF01150">
    <property type="entry name" value="GDA1_CD39"/>
    <property type="match status" value="1"/>
</dbReference>